<evidence type="ECO:0000313" key="2">
    <source>
        <dbReference type="EMBL" id="KAD6455026.1"/>
    </source>
</evidence>
<evidence type="ECO:0000256" key="1">
    <source>
        <dbReference type="SAM" id="MobiDB-lite"/>
    </source>
</evidence>
<protein>
    <submittedName>
        <fullName evidence="2">Uncharacterized protein</fullName>
    </submittedName>
</protein>
<organism evidence="2 3">
    <name type="scientific">Mikania micrantha</name>
    <name type="common">bitter vine</name>
    <dbReference type="NCBI Taxonomy" id="192012"/>
    <lineage>
        <taxon>Eukaryota</taxon>
        <taxon>Viridiplantae</taxon>
        <taxon>Streptophyta</taxon>
        <taxon>Embryophyta</taxon>
        <taxon>Tracheophyta</taxon>
        <taxon>Spermatophyta</taxon>
        <taxon>Magnoliopsida</taxon>
        <taxon>eudicotyledons</taxon>
        <taxon>Gunneridae</taxon>
        <taxon>Pentapetalae</taxon>
        <taxon>asterids</taxon>
        <taxon>campanulids</taxon>
        <taxon>Asterales</taxon>
        <taxon>Asteraceae</taxon>
        <taxon>Asteroideae</taxon>
        <taxon>Heliantheae alliance</taxon>
        <taxon>Eupatorieae</taxon>
        <taxon>Mikania</taxon>
    </lineage>
</organism>
<evidence type="ECO:0000313" key="3">
    <source>
        <dbReference type="Proteomes" id="UP000326396"/>
    </source>
</evidence>
<dbReference type="OrthoDB" id="1705421at2759"/>
<accession>A0A5N6PM58</accession>
<dbReference type="AlphaFoldDB" id="A0A5N6PM58"/>
<sequence>MRRGSTLIFYYRLGCRYLNTWIGDPLADSVKELYSFHSEKYPLNHSQYEVLLHQIKEGEYELSPIRVHNVKKVEFDDNYCCQISHFCFIPSRLPGYITVVKVDDKDLLVIDALTQLLLSVSLYGYGKRTGCDFHDYFEEFRNKVQKMSGISRLYRMIIHVPLPKQFILDKLPMYNVEKDTDLYDMIESFLNLPYVDDDGNDVSDQIGRPAVGKLSSALYNLVLQETFDLEFDQFFPGVEVYRYISLVLIGTKNQDQVVFNEKAGYALLMKLGMTGKIFSIGPGDDPLSWCDRKGLLCTVRDKGKKKPIGNWTQVRSIRKKQGQPQPQPQAHRSHQPAREGCPGEGIPIDRGTRGCQTQTLLPLLYRLPLNESGLEFPYENGAGEIGDLKLPYLTRTEGRSLGAFTRQPKNWKKMKRWE</sequence>
<reference evidence="2 3" key="1">
    <citation type="submission" date="2019-05" db="EMBL/GenBank/DDBJ databases">
        <title>Mikania micrantha, genome provides insights into the molecular mechanism of rapid growth.</title>
        <authorList>
            <person name="Liu B."/>
        </authorList>
    </citation>
    <scope>NUCLEOTIDE SEQUENCE [LARGE SCALE GENOMIC DNA]</scope>
    <source>
        <strain evidence="2">NLD-2019</strain>
        <tissue evidence="2">Leaf</tissue>
    </source>
</reference>
<keyword evidence="3" id="KW-1185">Reference proteome</keyword>
<dbReference type="Proteomes" id="UP000326396">
    <property type="component" value="Linkage Group LG12"/>
</dbReference>
<dbReference type="EMBL" id="SZYD01000004">
    <property type="protein sequence ID" value="KAD6455026.1"/>
    <property type="molecule type" value="Genomic_DNA"/>
</dbReference>
<gene>
    <name evidence="2" type="ORF">E3N88_09732</name>
</gene>
<proteinExistence type="predicted"/>
<name>A0A5N6PM58_9ASTR</name>
<feature type="region of interest" description="Disordered" evidence="1">
    <location>
        <begin position="310"/>
        <end position="353"/>
    </location>
</feature>
<comment type="caution">
    <text evidence="2">The sequence shown here is derived from an EMBL/GenBank/DDBJ whole genome shotgun (WGS) entry which is preliminary data.</text>
</comment>